<accession>A0ABU7VNQ1</accession>
<reference evidence="1 2" key="1">
    <citation type="submission" date="2024-02" db="EMBL/GenBank/DDBJ databases">
        <title>A nitrogen-fixing paenibacillus bacterium.</title>
        <authorList>
            <person name="Zhang W.L."/>
            <person name="Chen S.F."/>
        </authorList>
    </citation>
    <scope>NUCLEOTIDE SEQUENCE [LARGE SCALE GENOMIC DNA]</scope>
    <source>
        <strain evidence="1 2">M1</strain>
    </source>
</reference>
<evidence type="ECO:0000313" key="1">
    <source>
        <dbReference type="EMBL" id="MEF2964938.1"/>
    </source>
</evidence>
<proteinExistence type="predicted"/>
<name>A0ABU7VNQ1_9BACL</name>
<evidence type="ECO:0000313" key="2">
    <source>
        <dbReference type="Proteomes" id="UP001306950"/>
    </source>
</evidence>
<protein>
    <submittedName>
        <fullName evidence="1">Uncharacterized protein</fullName>
    </submittedName>
</protein>
<comment type="caution">
    <text evidence="1">The sequence shown here is derived from an EMBL/GenBank/DDBJ whole genome shotgun (WGS) entry which is preliminary data.</text>
</comment>
<keyword evidence="2" id="KW-1185">Reference proteome</keyword>
<dbReference type="Proteomes" id="UP001306950">
    <property type="component" value="Unassembled WGS sequence"/>
</dbReference>
<sequence length="59" mass="6831">MSARKNNKNPPVRDLAAEEEWMQPETCIGCIWGRFEGTRQFCSLPRCVLEGYSLRKVMP</sequence>
<dbReference type="EMBL" id="JAZHPZ010000001">
    <property type="protein sequence ID" value="MEF2964938.1"/>
    <property type="molecule type" value="Genomic_DNA"/>
</dbReference>
<dbReference type="RefSeq" id="WP_331845133.1">
    <property type="nucleotide sequence ID" value="NZ_JAZHPZ010000001.1"/>
</dbReference>
<organism evidence="1 2">
    <name type="scientific">Paenibacillus haidiansis</name>
    <dbReference type="NCBI Taxonomy" id="1574488"/>
    <lineage>
        <taxon>Bacteria</taxon>
        <taxon>Bacillati</taxon>
        <taxon>Bacillota</taxon>
        <taxon>Bacilli</taxon>
        <taxon>Bacillales</taxon>
        <taxon>Paenibacillaceae</taxon>
        <taxon>Paenibacillus</taxon>
    </lineage>
</organism>
<gene>
    <name evidence="1" type="ORF">V3851_03770</name>
</gene>